<evidence type="ECO:0000256" key="9">
    <source>
        <dbReference type="ARBA" id="ARBA00023303"/>
    </source>
</evidence>
<comment type="function">
    <text evidence="10">Channel that opens in response to stretch forces in the membrane lipid bilayer. May participate in the regulation of osmotic pressure changes within the cell.</text>
</comment>
<keyword evidence="12" id="KW-1185">Reference proteome</keyword>
<dbReference type="PROSITE" id="PS01327">
    <property type="entry name" value="MSCL"/>
    <property type="match status" value="1"/>
</dbReference>
<dbReference type="InterPro" id="IPR001185">
    <property type="entry name" value="MS_channel"/>
</dbReference>
<dbReference type="RefSeq" id="WP_089971349.1">
    <property type="nucleotide sequence ID" value="NZ_FNJM01000010.1"/>
</dbReference>
<dbReference type="PANTHER" id="PTHR30266">
    <property type="entry name" value="MECHANOSENSITIVE CHANNEL MSCL"/>
    <property type="match status" value="1"/>
</dbReference>
<dbReference type="EMBL" id="FNJM01000010">
    <property type="protein sequence ID" value="SDP64459.1"/>
    <property type="molecule type" value="Genomic_DNA"/>
</dbReference>
<gene>
    <name evidence="10" type="primary">mscL</name>
    <name evidence="11" type="ORF">SAMN04488529_11070</name>
</gene>
<keyword evidence="8 10" id="KW-0472">Membrane</keyword>
<dbReference type="STRING" id="94869.SAMN04488529_11070"/>
<keyword evidence="7 10" id="KW-0406">Ion transport</keyword>
<organism evidence="11 12">
    <name type="scientific">Clostridium gasigenes</name>
    <dbReference type="NCBI Taxonomy" id="94869"/>
    <lineage>
        <taxon>Bacteria</taxon>
        <taxon>Bacillati</taxon>
        <taxon>Bacillota</taxon>
        <taxon>Clostridia</taxon>
        <taxon>Eubacteriales</taxon>
        <taxon>Clostridiaceae</taxon>
        <taxon>Clostridium</taxon>
    </lineage>
</organism>
<protein>
    <recommendedName>
        <fullName evidence="10">Large-conductance mechanosensitive channel</fullName>
    </recommendedName>
</protein>
<evidence type="ECO:0000256" key="4">
    <source>
        <dbReference type="ARBA" id="ARBA00022475"/>
    </source>
</evidence>
<dbReference type="HAMAP" id="MF_00115">
    <property type="entry name" value="MscL"/>
    <property type="match status" value="1"/>
</dbReference>
<dbReference type="InterPro" id="IPR036019">
    <property type="entry name" value="MscL_channel"/>
</dbReference>
<evidence type="ECO:0000256" key="10">
    <source>
        <dbReference type="HAMAP-Rule" id="MF_00115"/>
    </source>
</evidence>
<dbReference type="Proteomes" id="UP000198597">
    <property type="component" value="Unassembled WGS sequence"/>
</dbReference>
<dbReference type="Gene3D" id="1.10.1200.120">
    <property type="entry name" value="Large-conductance mechanosensitive channel, MscL, domain 1"/>
    <property type="match status" value="1"/>
</dbReference>
<feature type="transmembrane region" description="Helical" evidence="10">
    <location>
        <begin position="68"/>
        <end position="89"/>
    </location>
</feature>
<dbReference type="PRINTS" id="PR01264">
    <property type="entry name" value="MECHCHANNEL"/>
</dbReference>
<name>A0A1H0UE52_9CLOT</name>
<evidence type="ECO:0000313" key="12">
    <source>
        <dbReference type="Proteomes" id="UP000198597"/>
    </source>
</evidence>
<evidence type="ECO:0000313" key="11">
    <source>
        <dbReference type="EMBL" id="SDP64459.1"/>
    </source>
</evidence>
<evidence type="ECO:0000256" key="2">
    <source>
        <dbReference type="ARBA" id="ARBA00007254"/>
    </source>
</evidence>
<keyword evidence="4 10" id="KW-1003">Cell membrane</keyword>
<dbReference type="AlphaFoldDB" id="A0A1H0UE52"/>
<accession>A0A1H0UE52</accession>
<dbReference type="GO" id="GO:0005886">
    <property type="term" value="C:plasma membrane"/>
    <property type="evidence" value="ECO:0007669"/>
    <property type="project" value="UniProtKB-SubCell"/>
</dbReference>
<comment type="subunit">
    <text evidence="10">Homopentamer.</text>
</comment>
<dbReference type="SUPFAM" id="SSF81330">
    <property type="entry name" value="Gated mechanosensitive channel"/>
    <property type="match status" value="1"/>
</dbReference>
<keyword evidence="5 10" id="KW-0812">Transmembrane</keyword>
<dbReference type="NCBIfam" id="TIGR00220">
    <property type="entry name" value="mscL"/>
    <property type="match status" value="1"/>
</dbReference>
<evidence type="ECO:0000256" key="8">
    <source>
        <dbReference type="ARBA" id="ARBA00023136"/>
    </source>
</evidence>
<reference evidence="11 12" key="1">
    <citation type="submission" date="2016-10" db="EMBL/GenBank/DDBJ databases">
        <authorList>
            <person name="de Groot N.N."/>
        </authorList>
    </citation>
    <scope>NUCLEOTIDE SEQUENCE [LARGE SCALE GENOMIC DNA]</scope>
    <source>
        <strain evidence="11 12">DSM 12272</strain>
    </source>
</reference>
<comment type="similarity">
    <text evidence="2 10">Belongs to the MscL family.</text>
</comment>
<dbReference type="PANTHER" id="PTHR30266:SF2">
    <property type="entry name" value="LARGE-CONDUCTANCE MECHANOSENSITIVE CHANNEL"/>
    <property type="match status" value="1"/>
</dbReference>
<evidence type="ECO:0000256" key="5">
    <source>
        <dbReference type="ARBA" id="ARBA00022692"/>
    </source>
</evidence>
<evidence type="ECO:0000256" key="6">
    <source>
        <dbReference type="ARBA" id="ARBA00022989"/>
    </source>
</evidence>
<evidence type="ECO:0000256" key="7">
    <source>
        <dbReference type="ARBA" id="ARBA00023065"/>
    </source>
</evidence>
<evidence type="ECO:0000256" key="3">
    <source>
        <dbReference type="ARBA" id="ARBA00022448"/>
    </source>
</evidence>
<dbReference type="OrthoDB" id="9810350at2"/>
<sequence>MKKILGEFKQFALKGNVLDLAVGVIIGAAFQGIVKSLVDDIISPIIGLFAKKDFSDLVLTVFDVNIRYGAFITAVINFLIMVFLIFLLVKAMNKLSNIGKKQANKTEKEVTTKDCQFCCTKISIKAVRCPNCTSILEKEKIN</sequence>
<evidence type="ECO:0000256" key="1">
    <source>
        <dbReference type="ARBA" id="ARBA00004651"/>
    </source>
</evidence>
<dbReference type="GO" id="GO:0008381">
    <property type="term" value="F:mechanosensitive monoatomic ion channel activity"/>
    <property type="evidence" value="ECO:0007669"/>
    <property type="project" value="UniProtKB-UniRule"/>
</dbReference>
<comment type="subcellular location">
    <subcellularLocation>
        <location evidence="1 10">Cell membrane</location>
        <topology evidence="1 10">Multi-pass membrane protein</topology>
    </subcellularLocation>
</comment>
<keyword evidence="6 10" id="KW-1133">Transmembrane helix</keyword>
<keyword evidence="9 10" id="KW-0407">Ion channel</keyword>
<proteinExistence type="inferred from homology"/>
<dbReference type="Pfam" id="PF01741">
    <property type="entry name" value="MscL"/>
    <property type="match status" value="1"/>
</dbReference>
<dbReference type="InterPro" id="IPR037673">
    <property type="entry name" value="MSC/AndL"/>
</dbReference>
<feature type="transmembrane region" description="Helical" evidence="10">
    <location>
        <begin position="12"/>
        <end position="34"/>
    </location>
</feature>
<keyword evidence="3 10" id="KW-0813">Transport</keyword>
<dbReference type="InterPro" id="IPR019823">
    <property type="entry name" value="Mechanosensitive_channel_CS"/>
</dbReference>